<organism evidence="1 2">
    <name type="scientific">Paraglomus brasilianum</name>
    <dbReference type="NCBI Taxonomy" id="144538"/>
    <lineage>
        <taxon>Eukaryota</taxon>
        <taxon>Fungi</taxon>
        <taxon>Fungi incertae sedis</taxon>
        <taxon>Mucoromycota</taxon>
        <taxon>Glomeromycotina</taxon>
        <taxon>Glomeromycetes</taxon>
        <taxon>Paraglomerales</taxon>
        <taxon>Paraglomeraceae</taxon>
        <taxon>Paraglomus</taxon>
    </lineage>
</organism>
<keyword evidence="2" id="KW-1185">Reference proteome</keyword>
<dbReference type="Proteomes" id="UP000789739">
    <property type="component" value="Unassembled WGS sequence"/>
</dbReference>
<evidence type="ECO:0000313" key="1">
    <source>
        <dbReference type="EMBL" id="CAG8635087.1"/>
    </source>
</evidence>
<proteinExistence type="predicted"/>
<gene>
    <name evidence="1" type="ORF">PBRASI_LOCUS9463</name>
</gene>
<dbReference type="EMBL" id="CAJVPI010002077">
    <property type="protein sequence ID" value="CAG8635087.1"/>
    <property type="molecule type" value="Genomic_DNA"/>
</dbReference>
<comment type="caution">
    <text evidence="1">The sequence shown here is derived from an EMBL/GenBank/DDBJ whole genome shotgun (WGS) entry which is preliminary data.</text>
</comment>
<dbReference type="AlphaFoldDB" id="A0A9N9DGR1"/>
<reference evidence="1" key="1">
    <citation type="submission" date="2021-06" db="EMBL/GenBank/DDBJ databases">
        <authorList>
            <person name="Kallberg Y."/>
            <person name="Tangrot J."/>
            <person name="Rosling A."/>
        </authorList>
    </citation>
    <scope>NUCLEOTIDE SEQUENCE</scope>
    <source>
        <strain evidence="1">BR232B</strain>
    </source>
</reference>
<protein>
    <submittedName>
        <fullName evidence="1">3103_t:CDS:1</fullName>
    </submittedName>
</protein>
<name>A0A9N9DGR1_9GLOM</name>
<evidence type="ECO:0000313" key="2">
    <source>
        <dbReference type="Proteomes" id="UP000789739"/>
    </source>
</evidence>
<accession>A0A9N9DGR1</accession>
<sequence length="40" mass="4353">MPIKNIGEPSPLLKFEGLPPLSTLSLVVSSTLETRVIMML</sequence>